<comment type="caution">
    <text evidence="1">The sequence shown here is derived from an EMBL/GenBank/DDBJ whole genome shotgun (WGS) entry which is preliminary data.</text>
</comment>
<dbReference type="EMBL" id="CACSLK010023397">
    <property type="protein sequence ID" value="CAA0822355.1"/>
    <property type="molecule type" value="Genomic_DNA"/>
</dbReference>
<reference evidence="1" key="1">
    <citation type="submission" date="2019-12" db="EMBL/GenBank/DDBJ databases">
        <authorList>
            <person name="Scholes J."/>
        </authorList>
    </citation>
    <scope>NUCLEOTIDE SEQUENCE</scope>
</reference>
<dbReference type="Proteomes" id="UP001153555">
    <property type="component" value="Unassembled WGS sequence"/>
</dbReference>
<evidence type="ECO:0000313" key="2">
    <source>
        <dbReference type="Proteomes" id="UP001153555"/>
    </source>
</evidence>
<gene>
    <name evidence="1" type="ORF">SHERM_19835</name>
</gene>
<protein>
    <submittedName>
        <fullName evidence="1">Uncharacterized protein</fullName>
    </submittedName>
</protein>
<organism evidence="1 2">
    <name type="scientific">Striga hermonthica</name>
    <name type="common">Purple witchweed</name>
    <name type="synonym">Buchnera hermonthica</name>
    <dbReference type="NCBI Taxonomy" id="68872"/>
    <lineage>
        <taxon>Eukaryota</taxon>
        <taxon>Viridiplantae</taxon>
        <taxon>Streptophyta</taxon>
        <taxon>Embryophyta</taxon>
        <taxon>Tracheophyta</taxon>
        <taxon>Spermatophyta</taxon>
        <taxon>Magnoliopsida</taxon>
        <taxon>eudicotyledons</taxon>
        <taxon>Gunneridae</taxon>
        <taxon>Pentapetalae</taxon>
        <taxon>asterids</taxon>
        <taxon>lamiids</taxon>
        <taxon>Lamiales</taxon>
        <taxon>Orobanchaceae</taxon>
        <taxon>Buchnereae</taxon>
        <taxon>Striga</taxon>
    </lineage>
</organism>
<proteinExistence type="predicted"/>
<keyword evidence="2" id="KW-1185">Reference proteome</keyword>
<dbReference type="OrthoDB" id="10381140at2759"/>
<feature type="non-terminal residue" evidence="1">
    <location>
        <position position="196"/>
    </location>
</feature>
<name>A0A9N7N5M8_STRHE</name>
<sequence length="196" mass="22585">DGKTLPRQIRGKLAPSGSHPDFDYYDYLLGLDEEDYVVHNKISPDEVDRRLSPLTIILERDKTQEELLDVAQHLVKEHPELIPSAKELLEAIQSDEEKHAKKVMELLKNQHVLQGFVEIFAEGYAVLRTVDILAEHVLEGRTVANRVARIRRDPLLPRCVSAKEDVLMMKGALCILVGFWIDRRLENWLNERAFKL</sequence>
<feature type="non-terminal residue" evidence="1">
    <location>
        <position position="1"/>
    </location>
</feature>
<dbReference type="AlphaFoldDB" id="A0A9N7N5M8"/>
<evidence type="ECO:0000313" key="1">
    <source>
        <dbReference type="EMBL" id="CAA0822355.1"/>
    </source>
</evidence>
<accession>A0A9N7N5M8</accession>